<evidence type="ECO:0000313" key="2">
    <source>
        <dbReference type="Proteomes" id="UP000215914"/>
    </source>
</evidence>
<sequence>MAAEACTQFKPVSDPIAIRLNYYYNHRMFVKNTHFFTNTEEHTRWKQRTSRQMVYSYTQETRQNI</sequence>
<keyword evidence="2" id="KW-1185">Reference proteome</keyword>
<accession>A0A9K3IVS2</accession>
<reference evidence="1" key="2">
    <citation type="submission" date="2020-06" db="EMBL/GenBank/DDBJ databases">
        <title>Helianthus annuus Genome sequencing and assembly Release 2.</title>
        <authorList>
            <person name="Gouzy J."/>
            <person name="Langlade N."/>
            <person name="Munos S."/>
        </authorList>
    </citation>
    <scope>NUCLEOTIDE SEQUENCE</scope>
    <source>
        <tissue evidence="1">Leaves</tissue>
    </source>
</reference>
<gene>
    <name evidence="1" type="ORF">HanXRQr2_Chr06g0274861</name>
</gene>
<organism evidence="1 2">
    <name type="scientific">Helianthus annuus</name>
    <name type="common">Common sunflower</name>
    <dbReference type="NCBI Taxonomy" id="4232"/>
    <lineage>
        <taxon>Eukaryota</taxon>
        <taxon>Viridiplantae</taxon>
        <taxon>Streptophyta</taxon>
        <taxon>Embryophyta</taxon>
        <taxon>Tracheophyta</taxon>
        <taxon>Spermatophyta</taxon>
        <taxon>Magnoliopsida</taxon>
        <taxon>eudicotyledons</taxon>
        <taxon>Gunneridae</taxon>
        <taxon>Pentapetalae</taxon>
        <taxon>asterids</taxon>
        <taxon>campanulids</taxon>
        <taxon>Asterales</taxon>
        <taxon>Asteraceae</taxon>
        <taxon>Asteroideae</taxon>
        <taxon>Heliantheae alliance</taxon>
        <taxon>Heliantheae</taxon>
        <taxon>Helianthus</taxon>
    </lineage>
</organism>
<reference evidence="1" key="1">
    <citation type="journal article" date="2017" name="Nature">
        <title>The sunflower genome provides insights into oil metabolism, flowering and Asterid evolution.</title>
        <authorList>
            <person name="Badouin H."/>
            <person name="Gouzy J."/>
            <person name="Grassa C.J."/>
            <person name="Murat F."/>
            <person name="Staton S.E."/>
            <person name="Cottret L."/>
            <person name="Lelandais-Briere C."/>
            <person name="Owens G.L."/>
            <person name="Carrere S."/>
            <person name="Mayjonade B."/>
            <person name="Legrand L."/>
            <person name="Gill N."/>
            <person name="Kane N.C."/>
            <person name="Bowers J.E."/>
            <person name="Hubner S."/>
            <person name="Bellec A."/>
            <person name="Berard A."/>
            <person name="Berges H."/>
            <person name="Blanchet N."/>
            <person name="Boniface M.C."/>
            <person name="Brunel D."/>
            <person name="Catrice O."/>
            <person name="Chaidir N."/>
            <person name="Claudel C."/>
            <person name="Donnadieu C."/>
            <person name="Faraut T."/>
            <person name="Fievet G."/>
            <person name="Helmstetter N."/>
            <person name="King M."/>
            <person name="Knapp S.J."/>
            <person name="Lai Z."/>
            <person name="Le Paslier M.C."/>
            <person name="Lippi Y."/>
            <person name="Lorenzon L."/>
            <person name="Mandel J.R."/>
            <person name="Marage G."/>
            <person name="Marchand G."/>
            <person name="Marquand E."/>
            <person name="Bret-Mestries E."/>
            <person name="Morien E."/>
            <person name="Nambeesan S."/>
            <person name="Nguyen T."/>
            <person name="Pegot-Espagnet P."/>
            <person name="Pouilly N."/>
            <person name="Raftis F."/>
            <person name="Sallet E."/>
            <person name="Schiex T."/>
            <person name="Thomas J."/>
            <person name="Vandecasteele C."/>
            <person name="Vares D."/>
            <person name="Vear F."/>
            <person name="Vautrin S."/>
            <person name="Crespi M."/>
            <person name="Mangin B."/>
            <person name="Burke J.M."/>
            <person name="Salse J."/>
            <person name="Munos S."/>
            <person name="Vincourt P."/>
            <person name="Rieseberg L.H."/>
            <person name="Langlade N.B."/>
        </authorList>
    </citation>
    <scope>NUCLEOTIDE SEQUENCE</scope>
    <source>
        <tissue evidence="1">Leaves</tissue>
    </source>
</reference>
<name>A0A9K3IVS2_HELAN</name>
<comment type="caution">
    <text evidence="1">The sequence shown here is derived from an EMBL/GenBank/DDBJ whole genome shotgun (WGS) entry which is preliminary data.</text>
</comment>
<protein>
    <submittedName>
        <fullName evidence="1">Uncharacterized protein</fullName>
    </submittedName>
</protein>
<dbReference type="EMBL" id="MNCJ02000321">
    <property type="protein sequence ID" value="KAF5803729.1"/>
    <property type="molecule type" value="Genomic_DNA"/>
</dbReference>
<evidence type="ECO:0000313" key="1">
    <source>
        <dbReference type="EMBL" id="KAF5803729.1"/>
    </source>
</evidence>
<dbReference type="Gramene" id="mRNA:HanXRQr2_Chr06g0274861">
    <property type="protein sequence ID" value="CDS:HanXRQr2_Chr06g0274861.1"/>
    <property type="gene ID" value="HanXRQr2_Chr06g0274861"/>
</dbReference>
<dbReference type="AlphaFoldDB" id="A0A9K3IVS2"/>
<proteinExistence type="predicted"/>
<dbReference type="Proteomes" id="UP000215914">
    <property type="component" value="Unassembled WGS sequence"/>
</dbReference>